<sequence>MMPRRLQELEQRVARRRLSQARHRATLAGLFGNLRKAVYSHSDLTASKWQVLNKAKNRIQELEQTLDNLLKLKGSFNLEDGNANSLEEAKKEYASMYSRNPRYLSFYKQTMDFLIRNRIISSKEVTLPIVSAAISHLWQTLSEERKTILLHAWEQAQSSLVGSCPEPACPEGSMKDSGVDSQGASCSLVSTPEEILFEDAFDVANSLDKSEAPGTSSLSSVLAACNSKTPEDKFQLYVQIIDFFKGLCCVNTQVKQEPDLPVDDEMIMLRCTETFDDEDL</sequence>
<protein>
    <recommendedName>
        <fullName evidence="2">STRA8 bHLH domain-containing protein</fullName>
    </recommendedName>
</protein>
<dbReference type="InterPro" id="IPR033537">
    <property type="entry name" value="Stra8"/>
</dbReference>
<dbReference type="GO" id="GO:0090427">
    <property type="term" value="P:activation of meiosis"/>
    <property type="evidence" value="ECO:0007669"/>
    <property type="project" value="TreeGrafter"/>
</dbReference>
<dbReference type="InterPro" id="IPR057021">
    <property type="entry name" value="bHLH_STRA8"/>
</dbReference>
<organism evidence="3 4">
    <name type="scientific">Ovis aries</name>
    <name type="common">Sheep</name>
    <dbReference type="NCBI Taxonomy" id="9940"/>
    <lineage>
        <taxon>Eukaryota</taxon>
        <taxon>Metazoa</taxon>
        <taxon>Chordata</taxon>
        <taxon>Craniata</taxon>
        <taxon>Vertebrata</taxon>
        <taxon>Euteleostomi</taxon>
        <taxon>Mammalia</taxon>
        <taxon>Eutheria</taxon>
        <taxon>Laurasiatheria</taxon>
        <taxon>Artiodactyla</taxon>
        <taxon>Ruminantia</taxon>
        <taxon>Pecora</taxon>
        <taxon>Bovidae</taxon>
        <taxon>Caprinae</taxon>
        <taxon>Ovis</taxon>
    </lineage>
</organism>
<gene>
    <name evidence="3" type="ORF">JEQ12_015739</name>
</gene>
<dbReference type="GO" id="GO:0005634">
    <property type="term" value="C:nucleus"/>
    <property type="evidence" value="ECO:0007669"/>
    <property type="project" value="TreeGrafter"/>
</dbReference>
<dbReference type="PANTHER" id="PTHR35254:SF1">
    <property type="entry name" value="STIMULATED BY RETINOIC ACID GENE 8 PROTEIN HOMOLOG"/>
    <property type="match status" value="1"/>
</dbReference>
<evidence type="ECO:0000256" key="1">
    <source>
        <dbReference type="SAM" id="Coils"/>
    </source>
</evidence>
<dbReference type="EMBL" id="JAEMGP010000004">
    <property type="protein sequence ID" value="KAG5210545.1"/>
    <property type="molecule type" value="Genomic_DNA"/>
</dbReference>
<dbReference type="Gene3D" id="4.10.280.10">
    <property type="entry name" value="Helix-loop-helix DNA-binding domain"/>
    <property type="match status" value="1"/>
</dbReference>
<proteinExistence type="predicted"/>
<dbReference type="SUPFAM" id="SSF47459">
    <property type="entry name" value="HLH, helix-loop-helix DNA-binding domain"/>
    <property type="match status" value="1"/>
</dbReference>
<dbReference type="GO" id="GO:0048477">
    <property type="term" value="P:oogenesis"/>
    <property type="evidence" value="ECO:0007669"/>
    <property type="project" value="TreeGrafter"/>
</dbReference>
<feature type="coiled-coil region" evidence="1">
    <location>
        <begin position="52"/>
        <end position="79"/>
    </location>
</feature>
<dbReference type="GO" id="GO:0051321">
    <property type="term" value="P:meiotic cell cycle"/>
    <property type="evidence" value="ECO:0007669"/>
    <property type="project" value="InterPro"/>
</dbReference>
<evidence type="ECO:0000313" key="4">
    <source>
        <dbReference type="Proteomes" id="UP000664991"/>
    </source>
</evidence>
<comment type="caution">
    <text evidence="3">The sequence shown here is derived from an EMBL/GenBank/DDBJ whole genome shotgun (WGS) entry which is preliminary data.</text>
</comment>
<evidence type="ECO:0000313" key="3">
    <source>
        <dbReference type="EMBL" id="KAG5210545.1"/>
    </source>
</evidence>
<name>A0A836D3U7_SHEEP</name>
<dbReference type="GO" id="GO:0046983">
    <property type="term" value="F:protein dimerization activity"/>
    <property type="evidence" value="ECO:0007669"/>
    <property type="project" value="InterPro"/>
</dbReference>
<dbReference type="InterPro" id="IPR036638">
    <property type="entry name" value="HLH_DNA-bd_sf"/>
</dbReference>
<evidence type="ECO:0000259" key="2">
    <source>
        <dbReference type="Pfam" id="PF23175"/>
    </source>
</evidence>
<dbReference type="PANTHER" id="PTHR35254">
    <property type="entry name" value="STIMULATED BY RETINOIC ACID GENE 8 PROTEIN HOMOLOG"/>
    <property type="match status" value="1"/>
</dbReference>
<accession>A0A836D3U7</accession>
<dbReference type="AlphaFoldDB" id="A0A836D3U7"/>
<reference evidence="3 4" key="1">
    <citation type="submission" date="2020-12" db="EMBL/GenBank/DDBJ databases">
        <title>De novo assembly of Tibetan sheep genome.</title>
        <authorList>
            <person name="Li X."/>
        </authorList>
    </citation>
    <scope>NUCLEOTIDE SEQUENCE [LARGE SCALE GENOMIC DNA]</scope>
    <source>
        <tissue evidence="3">Heart</tissue>
    </source>
</reference>
<dbReference type="GO" id="GO:0071300">
    <property type="term" value="P:cellular response to retinoic acid"/>
    <property type="evidence" value="ECO:0007669"/>
    <property type="project" value="InterPro"/>
</dbReference>
<dbReference type="GO" id="GO:0007283">
    <property type="term" value="P:spermatogenesis"/>
    <property type="evidence" value="ECO:0007669"/>
    <property type="project" value="TreeGrafter"/>
</dbReference>
<dbReference type="Proteomes" id="UP000664991">
    <property type="component" value="Unassembled WGS sequence"/>
</dbReference>
<keyword evidence="1" id="KW-0175">Coiled coil</keyword>
<feature type="domain" description="STRA8 bHLH" evidence="2">
    <location>
        <begin position="3"/>
        <end position="77"/>
    </location>
</feature>
<dbReference type="Pfam" id="PF23175">
    <property type="entry name" value="bHLH_STRA8"/>
    <property type="match status" value="1"/>
</dbReference>